<keyword evidence="3 6" id="KW-0378">Hydrolase</keyword>
<evidence type="ECO:0000256" key="4">
    <source>
        <dbReference type="ARBA" id="ARBA00023295"/>
    </source>
</evidence>
<dbReference type="PRINTS" id="PR00743">
    <property type="entry name" value="GLHYDRLASE36"/>
</dbReference>
<evidence type="ECO:0000313" key="6">
    <source>
        <dbReference type="EMBL" id="MBR7621422.1"/>
    </source>
</evidence>
<dbReference type="GO" id="GO:0004557">
    <property type="term" value="F:alpha-galactosidase activity"/>
    <property type="evidence" value="ECO:0007669"/>
    <property type="project" value="UniProtKB-EC"/>
</dbReference>
<dbReference type="Pfam" id="PF02065">
    <property type="entry name" value="Melibiase"/>
    <property type="match status" value="1"/>
</dbReference>
<dbReference type="SUPFAM" id="SSF51445">
    <property type="entry name" value="(Trans)glycosidases"/>
    <property type="match status" value="1"/>
</dbReference>
<dbReference type="Pfam" id="PF16875">
    <property type="entry name" value="Glyco_hydro_36N"/>
    <property type="match status" value="1"/>
</dbReference>
<evidence type="ECO:0000256" key="1">
    <source>
        <dbReference type="ARBA" id="ARBA00001255"/>
    </source>
</evidence>
<name>A0A941HYI2_9CAUL</name>
<keyword evidence="7" id="KW-1185">Reference proteome</keyword>
<gene>
    <name evidence="6" type="ORF">JKL49_18665</name>
</gene>
<dbReference type="InterPro" id="IPR050985">
    <property type="entry name" value="Alpha-glycosidase_related"/>
</dbReference>
<comment type="caution">
    <text evidence="6">The sequence shown here is derived from an EMBL/GenBank/DDBJ whole genome shotgun (WGS) entry which is preliminary data.</text>
</comment>
<evidence type="ECO:0000313" key="7">
    <source>
        <dbReference type="Proteomes" id="UP000622580"/>
    </source>
</evidence>
<dbReference type="GO" id="GO:0016052">
    <property type="term" value="P:carbohydrate catabolic process"/>
    <property type="evidence" value="ECO:0007669"/>
    <property type="project" value="InterPro"/>
</dbReference>
<dbReference type="InterPro" id="IPR031704">
    <property type="entry name" value="Glyco_hydro_36_N"/>
</dbReference>
<feature type="domain" description="Glycosyl hydrolase family 36 N-terminal" evidence="5">
    <location>
        <begin position="22"/>
        <end position="250"/>
    </location>
</feature>
<reference evidence="6" key="1">
    <citation type="submission" date="2021-04" db="EMBL/GenBank/DDBJ databases">
        <title>Draft genome assembly of strain Phenylobacterium sp. 20VBR1 using MiniION and Illumina platforms.</title>
        <authorList>
            <person name="Thomas F.A."/>
            <person name="Krishnan K.P."/>
            <person name="Sinha R.K."/>
        </authorList>
    </citation>
    <scope>NUCLEOTIDE SEQUENCE</scope>
    <source>
        <strain evidence="6">20VBR1</strain>
    </source>
</reference>
<dbReference type="InterPro" id="IPR017853">
    <property type="entry name" value="GH"/>
</dbReference>
<dbReference type="Gene3D" id="3.20.20.70">
    <property type="entry name" value="Aldolase class I"/>
    <property type="match status" value="1"/>
</dbReference>
<dbReference type="InterPro" id="IPR013785">
    <property type="entry name" value="Aldolase_TIM"/>
</dbReference>
<dbReference type="EC" id="3.2.1.22" evidence="2"/>
<dbReference type="PANTHER" id="PTHR43053">
    <property type="entry name" value="GLYCOSIDASE FAMILY 31"/>
    <property type="match status" value="1"/>
</dbReference>
<evidence type="ECO:0000256" key="2">
    <source>
        <dbReference type="ARBA" id="ARBA00012755"/>
    </source>
</evidence>
<dbReference type="EMBL" id="JAGSGD010000001">
    <property type="protein sequence ID" value="MBR7621422.1"/>
    <property type="molecule type" value="Genomic_DNA"/>
</dbReference>
<dbReference type="CDD" id="cd14791">
    <property type="entry name" value="GH36"/>
    <property type="match status" value="1"/>
</dbReference>
<evidence type="ECO:0000256" key="3">
    <source>
        <dbReference type="ARBA" id="ARBA00022801"/>
    </source>
</evidence>
<evidence type="ECO:0000259" key="5">
    <source>
        <dbReference type="Pfam" id="PF16875"/>
    </source>
</evidence>
<accession>A0A941HYI2</accession>
<organism evidence="6 7">
    <name type="scientific">Phenylobacterium glaciei</name>
    <dbReference type="NCBI Taxonomy" id="2803784"/>
    <lineage>
        <taxon>Bacteria</taxon>
        <taxon>Pseudomonadati</taxon>
        <taxon>Pseudomonadota</taxon>
        <taxon>Alphaproteobacteria</taxon>
        <taxon>Caulobacterales</taxon>
        <taxon>Caulobacteraceae</taxon>
        <taxon>Phenylobacterium</taxon>
    </lineage>
</organism>
<dbReference type="Proteomes" id="UP000622580">
    <property type="component" value="Unassembled WGS sequence"/>
</dbReference>
<keyword evidence="4 6" id="KW-0326">Glycosidase</keyword>
<dbReference type="Gene3D" id="2.70.98.60">
    <property type="entry name" value="alpha-galactosidase from lactobacil brevis"/>
    <property type="match status" value="1"/>
</dbReference>
<dbReference type="FunFam" id="3.20.20.70:FF:000118">
    <property type="entry name" value="Alpha-galactosidase"/>
    <property type="match status" value="1"/>
</dbReference>
<dbReference type="AlphaFoldDB" id="A0A941HYI2"/>
<dbReference type="PANTHER" id="PTHR43053:SF3">
    <property type="entry name" value="ALPHA-GALACTOSIDASE C-RELATED"/>
    <property type="match status" value="1"/>
</dbReference>
<protein>
    <recommendedName>
        <fullName evidence="2">alpha-galactosidase</fullName>
        <ecNumber evidence="2">3.2.1.22</ecNumber>
    </recommendedName>
</protein>
<dbReference type="RefSeq" id="WP_215342579.1">
    <property type="nucleotide sequence ID" value="NZ_JAGSGD010000001.1"/>
</dbReference>
<proteinExistence type="predicted"/>
<sequence>MAPGFRLDGGAESLVFLTTEAGAPRLVYWGPDLGAGDPIPALARLAIRAIPHGMLDGGERLSWLPEAGQGFTGHPGLLAHRNGAELVSQMRLRDAELTPGGATLVLGDAAAGIELTLNLALDAATGVLTSRTALRNLGPDPLTVDWLAAGAFDSPHADLLLFDGRWTREFAPVRQTLATGLIAKENRSGRTSHYAPPFAVVGEQGFSETRGEAFALHLAWSGDHRIFAERLRDGRIQLQAGELLHPGEVILRQGESYQTPALYLARSESGLNGVSDRLHPFVRDVILGGRLRGKTRAVHYNGWEAIYFDHDLETLKGLADLAAQAGAERYVLDDGWFRGRPDDRSGLGDWTVDPAKYPGGLTPLIDHVRGLGMDFGLWVEPEMANADSDLLRAHPDWVLGDPGRDQPLGRGQYVLDLTRPEVAQNIFGQIDALLAGNAIGYLKWDMNRDLTHALSGGRAAVHNQTLAVYALMDRLRAAHPTVEIESCSSGGGRADYEILKRADRIWTSDCNDPIERQAIQRGFSIFFPPEVMGSHVGAAASHTTARTSSLDLRAMTALGGHMGIEADLRAFTPDERDRLAAAIAVHKSLRADLHAGRTLRLEHPDPGCLAFANVGEGSILVSAAQVETSKAAALAPLRVLGLEPDTAYEVAMINPPERPFAVMKRRIPLVKGDTLTATGAMLAQTGIALPVMRAGEIAVFRLTRAPA</sequence>
<dbReference type="InterPro" id="IPR002252">
    <property type="entry name" value="Glyco_hydro_36"/>
</dbReference>
<dbReference type="InterPro" id="IPR038417">
    <property type="entry name" value="Alpga-gal_N_sf"/>
</dbReference>
<comment type="catalytic activity">
    <reaction evidence="1">
        <text>Hydrolysis of terminal, non-reducing alpha-D-galactose residues in alpha-D-galactosides, including galactose oligosaccharides, galactomannans and galactolipids.</text>
        <dbReference type="EC" id="3.2.1.22"/>
    </reaction>
</comment>